<dbReference type="PANTHER" id="PTHR23155:SF1221">
    <property type="entry name" value="OS11G0481150 PROTEIN"/>
    <property type="match status" value="1"/>
</dbReference>
<dbReference type="InterPro" id="IPR056789">
    <property type="entry name" value="LRR_R13L1-DRL21"/>
</dbReference>
<name>A0A438CTQ8_VITVI</name>
<evidence type="ECO:0000259" key="6">
    <source>
        <dbReference type="Pfam" id="PF23559"/>
    </source>
</evidence>
<dbReference type="InterPro" id="IPR041118">
    <property type="entry name" value="Rx_N"/>
</dbReference>
<evidence type="ECO:0000259" key="4">
    <source>
        <dbReference type="Pfam" id="PF00931"/>
    </source>
</evidence>
<evidence type="ECO:0000256" key="1">
    <source>
        <dbReference type="ARBA" id="ARBA00022737"/>
    </source>
</evidence>
<dbReference type="InterPro" id="IPR058922">
    <property type="entry name" value="WHD_DRP"/>
</dbReference>
<feature type="domain" description="NB-ARC" evidence="4">
    <location>
        <begin position="195"/>
        <end position="283"/>
    </location>
</feature>
<evidence type="ECO:0000259" key="5">
    <source>
        <dbReference type="Pfam" id="PF18052"/>
    </source>
</evidence>
<dbReference type="PANTHER" id="PTHR23155">
    <property type="entry name" value="DISEASE RESISTANCE PROTEIN RP"/>
    <property type="match status" value="1"/>
</dbReference>
<dbReference type="PRINTS" id="PR00364">
    <property type="entry name" value="DISEASERSIST"/>
</dbReference>
<evidence type="ECO:0000259" key="7">
    <source>
        <dbReference type="Pfam" id="PF25019"/>
    </source>
</evidence>
<evidence type="ECO:0000313" key="8">
    <source>
        <dbReference type="EMBL" id="RVW26581.1"/>
    </source>
</evidence>
<evidence type="ECO:0000256" key="2">
    <source>
        <dbReference type="ARBA" id="ARBA00022741"/>
    </source>
</evidence>
<dbReference type="FunFam" id="1.10.10.10:FF:000322">
    <property type="entry name" value="Probable disease resistance protein At1g63360"/>
    <property type="match status" value="1"/>
</dbReference>
<keyword evidence="1" id="KW-0677">Repeat</keyword>
<dbReference type="InterPro" id="IPR036388">
    <property type="entry name" value="WH-like_DNA-bd_sf"/>
</dbReference>
<dbReference type="InterPro" id="IPR027417">
    <property type="entry name" value="P-loop_NTPase"/>
</dbReference>
<dbReference type="GO" id="GO:0006952">
    <property type="term" value="P:defense response"/>
    <property type="evidence" value="ECO:0007669"/>
    <property type="project" value="UniProtKB-KW"/>
</dbReference>
<dbReference type="Pfam" id="PF23559">
    <property type="entry name" value="WHD_DRP"/>
    <property type="match status" value="1"/>
</dbReference>
<dbReference type="Gene3D" id="1.10.10.10">
    <property type="entry name" value="Winged helix-like DNA-binding domain superfamily/Winged helix DNA-binding domain"/>
    <property type="match status" value="1"/>
</dbReference>
<dbReference type="Pfam" id="PF25019">
    <property type="entry name" value="LRR_R13L1-DRL21"/>
    <property type="match status" value="1"/>
</dbReference>
<comment type="caution">
    <text evidence="8">The sequence shown here is derived from an EMBL/GenBank/DDBJ whole genome shotgun (WGS) entry which is preliminary data.</text>
</comment>
<dbReference type="Pfam" id="PF00931">
    <property type="entry name" value="NB-ARC"/>
    <property type="match status" value="1"/>
</dbReference>
<dbReference type="Gene3D" id="3.40.50.300">
    <property type="entry name" value="P-loop containing nucleotide triphosphate hydrolases"/>
    <property type="match status" value="1"/>
</dbReference>
<organism evidence="8 9">
    <name type="scientific">Vitis vinifera</name>
    <name type="common">Grape</name>
    <dbReference type="NCBI Taxonomy" id="29760"/>
    <lineage>
        <taxon>Eukaryota</taxon>
        <taxon>Viridiplantae</taxon>
        <taxon>Streptophyta</taxon>
        <taxon>Embryophyta</taxon>
        <taxon>Tracheophyta</taxon>
        <taxon>Spermatophyta</taxon>
        <taxon>Magnoliopsida</taxon>
        <taxon>eudicotyledons</taxon>
        <taxon>Gunneridae</taxon>
        <taxon>Pentapetalae</taxon>
        <taxon>rosids</taxon>
        <taxon>Vitales</taxon>
        <taxon>Vitaceae</taxon>
        <taxon>Viteae</taxon>
        <taxon>Vitis</taxon>
    </lineage>
</organism>
<evidence type="ECO:0000313" key="9">
    <source>
        <dbReference type="Proteomes" id="UP000288805"/>
    </source>
</evidence>
<proteinExistence type="predicted"/>
<feature type="domain" description="Disease resistance protein winged helix" evidence="6">
    <location>
        <begin position="371"/>
        <end position="439"/>
    </location>
</feature>
<dbReference type="InterPro" id="IPR002182">
    <property type="entry name" value="NB-ARC"/>
</dbReference>
<dbReference type="InterPro" id="IPR044974">
    <property type="entry name" value="Disease_R_plants"/>
</dbReference>
<reference evidence="8 9" key="1">
    <citation type="journal article" date="2018" name="PLoS Genet.">
        <title>Population sequencing reveals clonal diversity and ancestral inbreeding in the grapevine cultivar Chardonnay.</title>
        <authorList>
            <person name="Roach M.J."/>
            <person name="Johnson D.L."/>
            <person name="Bohlmann J."/>
            <person name="van Vuuren H.J."/>
            <person name="Jones S.J."/>
            <person name="Pretorius I.S."/>
            <person name="Schmidt S.A."/>
            <person name="Borneman A.R."/>
        </authorList>
    </citation>
    <scope>NUCLEOTIDE SEQUENCE [LARGE SCALE GENOMIC DNA]</scope>
    <source>
        <strain evidence="9">cv. Chardonnay</strain>
        <tissue evidence="8">Leaf</tissue>
    </source>
</reference>
<keyword evidence="2" id="KW-0547">Nucleotide-binding</keyword>
<feature type="domain" description="Disease resistance N-terminal" evidence="5">
    <location>
        <begin position="17"/>
        <end position="90"/>
    </location>
</feature>
<accession>A0A438CTQ8</accession>
<dbReference type="GO" id="GO:0043531">
    <property type="term" value="F:ADP binding"/>
    <property type="evidence" value="ECO:0007669"/>
    <property type="project" value="InterPro"/>
</dbReference>
<dbReference type="EMBL" id="QGNW01002003">
    <property type="protein sequence ID" value="RVW26581.1"/>
    <property type="molecule type" value="Genomic_DNA"/>
</dbReference>
<dbReference type="Gene3D" id="1.20.5.4130">
    <property type="match status" value="1"/>
</dbReference>
<feature type="domain" description="R13L1/DRL21-like LRR repeat region" evidence="7">
    <location>
        <begin position="509"/>
        <end position="591"/>
    </location>
</feature>
<keyword evidence="3" id="KW-0611">Plant defense</keyword>
<dbReference type="Proteomes" id="UP000288805">
    <property type="component" value="Unassembled WGS sequence"/>
</dbReference>
<protein>
    <submittedName>
        <fullName evidence="8">Putative disease resistance RPP13-like protein 1</fullName>
    </submittedName>
</protein>
<dbReference type="AlphaFoldDB" id="A0A438CTQ8"/>
<dbReference type="SUPFAM" id="SSF52540">
    <property type="entry name" value="P-loop containing nucleoside triphosphate hydrolases"/>
    <property type="match status" value="1"/>
</dbReference>
<gene>
    <name evidence="8" type="primary">RPPL1_262</name>
    <name evidence="8" type="ORF">CK203_113207</name>
</gene>
<evidence type="ECO:0000256" key="3">
    <source>
        <dbReference type="ARBA" id="ARBA00022821"/>
    </source>
</evidence>
<sequence length="596" mass="68173">METEAGRHVGLPRPPEVRPRRKVHAELKKWEGILLKIHAVLHDAEEKQMTNRFVQIWLAELRDLAYDVEDILDDFATEALRRKLITDDPQPSTSTVRSLISSLSSRFNPNALVYNLNMGSKIEEITARLHEISTQKGDLDLRENVEGRSNRKRKRVPETTCLVVESRVYGRETDKEAILEDNKNASTVNCFLAREINDLNLLQVKLKEKLSGKKFLLVLDDVWNENYDKWDRLCTPLRAGGPGSKVIITTRNMGVASLTRTVSPYPLQELSNDDCRAVFAQHALGARNFEAHPHVKIIGEEMVNRCRGLPLVAKALGGILRNELNHEAWDDILKSKIWDLPEEKSGVLPALKLSYHHLPSHLKQCFAYCAIFPKGYEFKKDELILLWMGEGFLQQTKGKKRMEDLGSKYFSELLSRSFFQQSSDIMPRFMMHDLIHDLAQSIAGNVCFNLEDKLENNENIFQKARHLSFIRQANEIFKKFEVVDKGKYLRTFLALPISVSFMKSNGSSIQELKHLLDLQGELSIQGLHNVRNTRDAVDACLKNKCHIEELTMGWSGDFDDSRNELNEMLVLELLQPQRNLKKLTVEFYGGPNSQAG</sequence>
<dbReference type="Pfam" id="PF18052">
    <property type="entry name" value="Rx_N"/>
    <property type="match status" value="1"/>
</dbReference>